<evidence type="ECO:0000256" key="7">
    <source>
        <dbReference type="ARBA" id="ARBA00023027"/>
    </source>
</evidence>
<comment type="caution">
    <text evidence="10">The sequence shown here is derived from an EMBL/GenBank/DDBJ whole genome shotgun (WGS) entry which is preliminary data.</text>
</comment>
<evidence type="ECO:0000256" key="2">
    <source>
        <dbReference type="ARBA" id="ARBA00022430"/>
    </source>
</evidence>
<keyword evidence="7" id="KW-0520">NAD</keyword>
<name>A0A1Y2AMM9_9FUNG</name>
<dbReference type="InterPro" id="IPR024084">
    <property type="entry name" value="IsoPropMal-DH-like_dom"/>
</dbReference>
<reference evidence="10 11" key="1">
    <citation type="submission" date="2016-08" db="EMBL/GenBank/DDBJ databases">
        <title>A Parts List for Fungal Cellulosomes Revealed by Comparative Genomics.</title>
        <authorList>
            <consortium name="DOE Joint Genome Institute"/>
            <person name="Haitjema C.H."/>
            <person name="Gilmore S.P."/>
            <person name="Henske J.K."/>
            <person name="Solomon K.V."/>
            <person name="De Groot R."/>
            <person name="Kuo A."/>
            <person name="Mondo S.J."/>
            <person name="Salamov A.A."/>
            <person name="Labutti K."/>
            <person name="Zhao Z."/>
            <person name="Chiniquy J."/>
            <person name="Barry K."/>
            <person name="Brewer H.M."/>
            <person name="Purvine S.O."/>
            <person name="Wright A.T."/>
            <person name="Boxma B."/>
            <person name="Van Alen T."/>
            <person name="Hackstein J.H."/>
            <person name="Baker S.E."/>
            <person name="Grigoriev I.V."/>
            <person name="O'Malley M.A."/>
        </authorList>
    </citation>
    <scope>NUCLEOTIDE SEQUENCE [LARGE SCALE GENOMIC DNA]</scope>
    <source>
        <strain evidence="10 11">G1</strain>
    </source>
</reference>
<dbReference type="GO" id="GO:0046872">
    <property type="term" value="F:metal ion binding"/>
    <property type="evidence" value="ECO:0007669"/>
    <property type="project" value="UniProtKB-KW"/>
</dbReference>
<evidence type="ECO:0000256" key="8">
    <source>
        <dbReference type="ARBA" id="ARBA00023304"/>
    </source>
</evidence>
<protein>
    <recommendedName>
        <fullName evidence="9">Isopropylmalate dehydrogenase-like domain-containing protein</fullName>
    </recommendedName>
</protein>
<sequence length="137" mass="15414">MNIIVSPLPEKTLNSCLNASAVLLGAVGGPQWPRPATPENPHPPRPEQDHAFSHVILLRKRSFKREIVKDTEFIVVRELTGGAYFGQRQEENAEGVAYDTIIYSVPEVQRITSYCCSTCLLLTIHHNPIFLSIRLMF</sequence>
<accession>A0A1Y2AMM9</accession>
<keyword evidence="4" id="KW-0479">Metal-binding</keyword>
<evidence type="ECO:0000259" key="9">
    <source>
        <dbReference type="Pfam" id="PF00180"/>
    </source>
</evidence>
<dbReference type="SUPFAM" id="SSF53659">
    <property type="entry name" value="Isocitrate/Isopropylmalate dehydrogenase-like"/>
    <property type="match status" value="1"/>
</dbReference>
<dbReference type="Proteomes" id="UP000193920">
    <property type="component" value="Unassembled WGS sequence"/>
</dbReference>
<evidence type="ECO:0000256" key="6">
    <source>
        <dbReference type="ARBA" id="ARBA00023002"/>
    </source>
</evidence>
<comment type="similarity">
    <text evidence="1">Belongs to the isocitrate and isopropylmalate dehydrogenases family.</text>
</comment>
<keyword evidence="5" id="KW-0460">Magnesium</keyword>
<evidence type="ECO:0000256" key="4">
    <source>
        <dbReference type="ARBA" id="ARBA00022723"/>
    </source>
</evidence>
<keyword evidence="2" id="KW-0432">Leucine biosynthesis</keyword>
<dbReference type="OrthoDB" id="419183at2759"/>
<dbReference type="Pfam" id="PF00180">
    <property type="entry name" value="Iso_dh"/>
    <property type="match status" value="1"/>
</dbReference>
<keyword evidence="3" id="KW-0028">Amino-acid biosynthesis</keyword>
<dbReference type="AlphaFoldDB" id="A0A1Y2AMM9"/>
<dbReference type="EMBL" id="MCOG01000229">
    <property type="protein sequence ID" value="ORY23828.1"/>
    <property type="molecule type" value="Genomic_DNA"/>
</dbReference>
<dbReference type="InterPro" id="IPR004429">
    <property type="entry name" value="Isopropylmalate_DH"/>
</dbReference>
<feature type="domain" description="Isopropylmalate dehydrogenase-like" evidence="9">
    <location>
        <begin position="6"/>
        <end position="117"/>
    </location>
</feature>
<dbReference type="GO" id="GO:0003862">
    <property type="term" value="F:3-isopropylmalate dehydrogenase activity"/>
    <property type="evidence" value="ECO:0007669"/>
    <property type="project" value="InterPro"/>
</dbReference>
<gene>
    <name evidence="10" type="ORF">LY90DRAFT_630717</name>
</gene>
<evidence type="ECO:0000256" key="1">
    <source>
        <dbReference type="ARBA" id="ARBA00007769"/>
    </source>
</evidence>
<dbReference type="Gene3D" id="3.40.718.10">
    <property type="entry name" value="Isopropylmalate Dehydrogenase"/>
    <property type="match status" value="1"/>
</dbReference>
<evidence type="ECO:0000256" key="3">
    <source>
        <dbReference type="ARBA" id="ARBA00022605"/>
    </source>
</evidence>
<dbReference type="GO" id="GO:0009098">
    <property type="term" value="P:L-leucine biosynthetic process"/>
    <property type="evidence" value="ECO:0007669"/>
    <property type="project" value="UniProtKB-KW"/>
</dbReference>
<proteinExistence type="inferred from homology"/>
<evidence type="ECO:0000313" key="11">
    <source>
        <dbReference type="Proteomes" id="UP000193920"/>
    </source>
</evidence>
<keyword evidence="8" id="KW-0100">Branched-chain amino acid biosynthesis</keyword>
<dbReference type="PANTHER" id="PTHR42979:SF1">
    <property type="entry name" value="3-ISOPROPYLMALATE DEHYDROGENASE"/>
    <property type="match status" value="1"/>
</dbReference>
<keyword evidence="6" id="KW-0560">Oxidoreductase</keyword>
<organism evidence="10 11">
    <name type="scientific">Neocallimastix californiae</name>
    <dbReference type="NCBI Taxonomy" id="1754190"/>
    <lineage>
        <taxon>Eukaryota</taxon>
        <taxon>Fungi</taxon>
        <taxon>Fungi incertae sedis</taxon>
        <taxon>Chytridiomycota</taxon>
        <taxon>Chytridiomycota incertae sedis</taxon>
        <taxon>Neocallimastigomycetes</taxon>
        <taxon>Neocallimastigales</taxon>
        <taxon>Neocallimastigaceae</taxon>
        <taxon>Neocallimastix</taxon>
    </lineage>
</organism>
<evidence type="ECO:0000313" key="10">
    <source>
        <dbReference type="EMBL" id="ORY23828.1"/>
    </source>
</evidence>
<dbReference type="PANTHER" id="PTHR42979">
    <property type="entry name" value="3-ISOPROPYLMALATE DEHYDROGENASE"/>
    <property type="match status" value="1"/>
</dbReference>
<dbReference type="GO" id="GO:0005829">
    <property type="term" value="C:cytosol"/>
    <property type="evidence" value="ECO:0007669"/>
    <property type="project" value="TreeGrafter"/>
</dbReference>
<keyword evidence="11" id="KW-1185">Reference proteome</keyword>
<evidence type="ECO:0000256" key="5">
    <source>
        <dbReference type="ARBA" id="ARBA00022842"/>
    </source>
</evidence>
<dbReference type="STRING" id="1754190.A0A1Y2AMM9"/>